<reference evidence="3" key="2">
    <citation type="submission" date="2025-08" db="UniProtKB">
        <authorList>
            <consortium name="RefSeq"/>
        </authorList>
    </citation>
    <scope>IDENTIFICATION</scope>
</reference>
<reference evidence="2" key="1">
    <citation type="journal article" date="1997" name="Nucleic Acids Res.">
        <title>tRNAscan-SE: a program for improved detection of transfer RNA genes in genomic sequence.</title>
        <authorList>
            <person name="Lowe T.M."/>
            <person name="Eddy S.R."/>
        </authorList>
    </citation>
    <scope>NUCLEOTIDE SEQUENCE [LARGE SCALE GENOMIC DNA]</scope>
    <source>
        <strain evidence="2">r\B97-61/B2</strain>
    </source>
</reference>
<dbReference type="AlphaFoldDB" id="A0AB32WQA7"/>
<protein>
    <submittedName>
        <fullName evidence="3">Uncharacterized protein LOC108662864 isoform X2</fullName>
    </submittedName>
</protein>
<keyword evidence="1" id="KW-0732">Signal</keyword>
<dbReference type="Gramene" id="Tc07v2_t009220.1">
    <property type="protein sequence ID" value="Tc07v2_p009220.1"/>
    <property type="gene ID" value="Tc07v2_g009220"/>
</dbReference>
<dbReference type="RefSeq" id="XP_017980086.1">
    <property type="nucleotide sequence ID" value="XM_018124597.1"/>
</dbReference>
<sequence>MSLASTSVPAAFMALSMITVVSSTFKDSNDSTSISTNLMALFLKTAASSTFKDSNDSTLLTTISMALSHRSYLINMSDVALPSFLNLTSSLERLSLRDCQLHGEFPR</sequence>
<accession>A0AB32WQA7</accession>
<dbReference type="GeneID" id="108662864"/>
<name>A0AB32WQA7_THECC</name>
<evidence type="ECO:0000256" key="1">
    <source>
        <dbReference type="SAM" id="SignalP"/>
    </source>
</evidence>
<evidence type="ECO:0000313" key="3">
    <source>
        <dbReference type="RefSeq" id="XP_017980086.1"/>
    </source>
</evidence>
<dbReference type="Proteomes" id="UP000694886">
    <property type="component" value="Chromosome 7"/>
</dbReference>
<gene>
    <name evidence="3" type="primary">LOC108662864</name>
</gene>
<feature type="chain" id="PRO_5044343846" evidence="1">
    <location>
        <begin position="24"/>
        <end position="107"/>
    </location>
</feature>
<proteinExistence type="predicted"/>
<feature type="signal peptide" evidence="1">
    <location>
        <begin position="1"/>
        <end position="23"/>
    </location>
</feature>
<organism evidence="2 3">
    <name type="scientific">Theobroma cacao</name>
    <name type="common">Cacao</name>
    <name type="synonym">Cocoa</name>
    <dbReference type="NCBI Taxonomy" id="3641"/>
    <lineage>
        <taxon>Eukaryota</taxon>
        <taxon>Viridiplantae</taxon>
        <taxon>Streptophyta</taxon>
        <taxon>Embryophyta</taxon>
        <taxon>Tracheophyta</taxon>
        <taxon>Spermatophyta</taxon>
        <taxon>Magnoliopsida</taxon>
        <taxon>eudicotyledons</taxon>
        <taxon>Gunneridae</taxon>
        <taxon>Pentapetalae</taxon>
        <taxon>rosids</taxon>
        <taxon>malvids</taxon>
        <taxon>Malvales</taxon>
        <taxon>Malvaceae</taxon>
        <taxon>Byttnerioideae</taxon>
        <taxon>Theobroma</taxon>
    </lineage>
</organism>
<evidence type="ECO:0000313" key="2">
    <source>
        <dbReference type="Proteomes" id="UP000694886"/>
    </source>
</evidence>